<comment type="cofactor">
    <cofactor evidence="1">
        <name>Mg(2+)</name>
        <dbReference type="ChEBI" id="CHEBI:18420"/>
    </cofactor>
</comment>
<dbReference type="RefSeq" id="WP_284328143.1">
    <property type="nucleotide sequence ID" value="NZ_BSUN01000001.1"/>
</dbReference>
<dbReference type="InterPro" id="IPR000092">
    <property type="entry name" value="Polyprenyl_synt"/>
</dbReference>
<evidence type="ECO:0000256" key="3">
    <source>
        <dbReference type="ARBA" id="ARBA00022723"/>
    </source>
</evidence>
<sequence length="180" mass="18931">MSLLDVYGDIDPLERADPLLVSALKTAWYSCVVPLLAGARLAGGDPTMLAHLERLGLALGVSFQIIDDDLGVFGDPAVTGKSRLSDLRSGKRTEMMRLAWEKADAAQRSTLEAHLGDPTLGEEGAAAVRAILVDTGARDAALRTARVRARAASRIAAERIPAPLSGHLVALIDGLLGRAS</sequence>
<keyword evidence="2" id="KW-0808">Transferase</keyword>
<evidence type="ECO:0008006" key="7">
    <source>
        <dbReference type="Google" id="ProtNLM"/>
    </source>
</evidence>
<dbReference type="PANTHER" id="PTHR11525">
    <property type="entry name" value="FARNESYL-PYROPHOSPHATE SYNTHETASE"/>
    <property type="match status" value="1"/>
</dbReference>
<dbReference type="Gene3D" id="1.10.600.10">
    <property type="entry name" value="Farnesyl Diphosphate Synthase"/>
    <property type="match status" value="1"/>
</dbReference>
<organism evidence="5 6">
    <name type="scientific">Demequina litorisediminis</name>
    <dbReference type="NCBI Taxonomy" id="1849022"/>
    <lineage>
        <taxon>Bacteria</taxon>
        <taxon>Bacillati</taxon>
        <taxon>Actinomycetota</taxon>
        <taxon>Actinomycetes</taxon>
        <taxon>Micrococcales</taxon>
        <taxon>Demequinaceae</taxon>
        <taxon>Demequina</taxon>
    </lineage>
</organism>
<evidence type="ECO:0000256" key="4">
    <source>
        <dbReference type="ARBA" id="ARBA00022842"/>
    </source>
</evidence>
<evidence type="ECO:0000313" key="6">
    <source>
        <dbReference type="Proteomes" id="UP001157125"/>
    </source>
</evidence>
<evidence type="ECO:0000256" key="2">
    <source>
        <dbReference type="ARBA" id="ARBA00022679"/>
    </source>
</evidence>
<keyword evidence="4" id="KW-0460">Magnesium</keyword>
<protein>
    <recommendedName>
        <fullName evidence="7">(2E,6E)-farnesyl diphosphate synthase</fullName>
    </recommendedName>
</protein>
<dbReference type="Proteomes" id="UP001157125">
    <property type="component" value="Unassembled WGS sequence"/>
</dbReference>
<dbReference type="SUPFAM" id="SSF48576">
    <property type="entry name" value="Terpenoid synthases"/>
    <property type="match status" value="1"/>
</dbReference>
<reference evidence="6" key="1">
    <citation type="journal article" date="2019" name="Int. J. Syst. Evol. Microbiol.">
        <title>The Global Catalogue of Microorganisms (GCM) 10K type strain sequencing project: providing services to taxonomists for standard genome sequencing and annotation.</title>
        <authorList>
            <consortium name="The Broad Institute Genomics Platform"/>
            <consortium name="The Broad Institute Genome Sequencing Center for Infectious Disease"/>
            <person name="Wu L."/>
            <person name="Ma J."/>
        </authorList>
    </citation>
    <scope>NUCLEOTIDE SEQUENCE [LARGE SCALE GENOMIC DNA]</scope>
    <source>
        <strain evidence="6">NBRC 112299</strain>
    </source>
</reference>
<evidence type="ECO:0000313" key="5">
    <source>
        <dbReference type="EMBL" id="GMA35695.1"/>
    </source>
</evidence>
<comment type="caution">
    <text evidence="5">The sequence shown here is derived from an EMBL/GenBank/DDBJ whole genome shotgun (WGS) entry which is preliminary data.</text>
</comment>
<gene>
    <name evidence="5" type="ORF">GCM10025876_18990</name>
</gene>
<dbReference type="EMBL" id="BSUN01000001">
    <property type="protein sequence ID" value="GMA35695.1"/>
    <property type="molecule type" value="Genomic_DNA"/>
</dbReference>
<dbReference type="InterPro" id="IPR039702">
    <property type="entry name" value="FPS1-like"/>
</dbReference>
<name>A0ABQ6ID18_9MICO</name>
<proteinExistence type="predicted"/>
<dbReference type="InterPro" id="IPR008949">
    <property type="entry name" value="Isoprenoid_synthase_dom_sf"/>
</dbReference>
<keyword evidence="3" id="KW-0479">Metal-binding</keyword>
<dbReference type="PANTHER" id="PTHR11525:SF0">
    <property type="entry name" value="FARNESYL PYROPHOSPHATE SYNTHASE"/>
    <property type="match status" value="1"/>
</dbReference>
<accession>A0ABQ6ID18</accession>
<dbReference type="Pfam" id="PF00348">
    <property type="entry name" value="polyprenyl_synt"/>
    <property type="match status" value="1"/>
</dbReference>
<evidence type="ECO:0000256" key="1">
    <source>
        <dbReference type="ARBA" id="ARBA00001946"/>
    </source>
</evidence>
<keyword evidence="6" id="KW-1185">Reference proteome</keyword>